<proteinExistence type="predicted"/>
<dbReference type="SUPFAM" id="SSF54001">
    <property type="entry name" value="Cysteine proteinases"/>
    <property type="match status" value="1"/>
</dbReference>
<dbReference type="Gene3D" id="1.20.120.20">
    <property type="entry name" value="Apolipoprotein"/>
    <property type="match status" value="1"/>
</dbReference>
<feature type="transmembrane region" description="Helical" evidence="1">
    <location>
        <begin position="996"/>
        <end position="1015"/>
    </location>
</feature>
<keyword evidence="1" id="KW-0812">Transmembrane</keyword>
<reference evidence="2 3" key="1">
    <citation type="submission" date="2021-03" db="EMBL/GenBank/DDBJ databases">
        <title>Sequencing the genomes of 1000 actinobacteria strains.</title>
        <authorList>
            <person name="Klenk H.-P."/>
        </authorList>
    </citation>
    <scope>NUCLEOTIDE SEQUENCE [LARGE SCALE GENOMIC DNA]</scope>
    <source>
        <strain evidence="2 3">DSM 45256</strain>
    </source>
</reference>
<dbReference type="InterPro" id="IPR038765">
    <property type="entry name" value="Papain-like_cys_pep_sf"/>
</dbReference>
<dbReference type="InterPro" id="IPR023346">
    <property type="entry name" value="Lysozyme-like_dom_sf"/>
</dbReference>
<feature type="transmembrane region" description="Helical" evidence="1">
    <location>
        <begin position="765"/>
        <end position="784"/>
    </location>
</feature>
<feature type="transmembrane region" description="Helical" evidence="1">
    <location>
        <begin position="950"/>
        <end position="967"/>
    </location>
</feature>
<organism evidence="2 3">
    <name type="scientific">Pseudonocardia parietis</name>
    <dbReference type="NCBI Taxonomy" id="570936"/>
    <lineage>
        <taxon>Bacteria</taxon>
        <taxon>Bacillati</taxon>
        <taxon>Actinomycetota</taxon>
        <taxon>Actinomycetes</taxon>
        <taxon>Pseudonocardiales</taxon>
        <taxon>Pseudonocardiaceae</taxon>
        <taxon>Pseudonocardia</taxon>
    </lineage>
</organism>
<evidence type="ECO:0000313" key="3">
    <source>
        <dbReference type="Proteomes" id="UP001519295"/>
    </source>
</evidence>
<feature type="transmembrane region" description="Helical" evidence="1">
    <location>
        <begin position="658"/>
        <end position="678"/>
    </location>
</feature>
<comment type="caution">
    <text evidence="2">The sequence shown here is derived from an EMBL/GenBank/DDBJ whole genome shotgun (WGS) entry which is preliminary data.</text>
</comment>
<keyword evidence="3" id="KW-1185">Reference proteome</keyword>
<feature type="transmembrane region" description="Helical" evidence="1">
    <location>
        <begin position="538"/>
        <end position="560"/>
    </location>
</feature>
<dbReference type="Proteomes" id="UP001519295">
    <property type="component" value="Unassembled WGS sequence"/>
</dbReference>
<evidence type="ECO:0000313" key="2">
    <source>
        <dbReference type="EMBL" id="MBP2370218.1"/>
    </source>
</evidence>
<dbReference type="EMBL" id="JAGINU010000001">
    <property type="protein sequence ID" value="MBP2370218.1"/>
    <property type="molecule type" value="Genomic_DNA"/>
</dbReference>
<feature type="transmembrane region" description="Helical" evidence="1">
    <location>
        <begin position="859"/>
        <end position="879"/>
    </location>
</feature>
<feature type="transmembrane region" description="Helical" evidence="1">
    <location>
        <begin position="567"/>
        <end position="586"/>
    </location>
</feature>
<feature type="transmembrane region" description="Helical" evidence="1">
    <location>
        <begin position="973"/>
        <end position="989"/>
    </location>
</feature>
<accession>A0ABS4W279</accession>
<evidence type="ECO:0000256" key="1">
    <source>
        <dbReference type="SAM" id="Phobius"/>
    </source>
</evidence>
<sequence>MADKSLGYSVTAVDRASQTFVKMAVQVDRLAQRLDELDRKRVSVTVDADTTRAQAKIQTLDKSFGSATIRVAALGRALSTLALPGAIVAATPAIASLGASAVTATGALWLLPAAATAGGVAMAALKVGMSGFGDALSNLGDSEKFAEAIAKLSPAAREAATTIRALVPAWTAMQQVVQENLFAGVAASIRELAGTYLPMLTAGLGGTATALNRFAQNFAAFAMAPQTLADVPYLFTNINTAITNLAPVVNNLMGAFRDIAVVGSTFLPGLATGAVNATQRFQTLVHTARETGQLAVWIQNGINTLRELGQLTGNVGSILGSVFGAAAASGESFLSMLVRVTGQMAAALKTPEGAAALTEFFVTVRTVVGLLWEKLVQLWPAISAAGQAFAALLIEAFPLSNVIFGLVATGLVPLLDTIRFLAPVLGPALVLFGLFRVAMVTTTAAMTAYRIATGLATAASVGYRLALGTNLVLTQAQAAAEARHTAAKLAGAAAGRALAAAQWLMNSALLANPITWVVVAIAALVAALVLAWQHSETFRAVVTAAWTAIQAVAMTVFGAVRDFIVNAWNVIQGAFTAVMGFIAPYWNTFWSGLQAVVAVVWAAIQAAVQFGWALVQAVFTAAVAFLAPYWDGFWSGLSAVVAVVWAAIQAAVSVGWAVLQSVFQVAVAVITALWNHFWPGLRLAVEITWAAIQAVVSVAWAVIQGIFGVAVAVLTGVWNVFWAGLRLAVDVVWASIQATVQIGWAVIQGIFQVAVAVLTSVWNVFWTALTGIASIAFAAVQGVVQTVWAVLQGVFQVGIAFITGAWNIFWGALQMVATVVFNAVVTMVGVVWAVLRGIFQTFSALLQGDWQGAWDAIRNTAITIWNLISSFFTTAFAAFQAFFVTVWTAVSTFFGTIWTAIQNIAITVWTAISTFFIAAFTAFQAFFTAVWNAVSLIFTTVWTAIQTTAMTIWNAIVAFFTTAFAAWTEFFQVVWDAIAAIFTAVWNALRDTAVAIWDAIVAFFTAAFAAFTTFFTDTWNNIVGIFDRVWSGITDIAGRVWESVKGVFIDGINWVIRKINAFAGAINRVAGLLGFDINLGIAEIPRQEGGPIARRDGGPIGLAAGGGVNAATGGLLPGRHRPGRDQLPAVAGAQHYRLDGGEYVVRRESTSAIGPAGMAAINNASQNPVDIVPRRGGGATHLAAGGPVLPESTVRAHMPFLSALKDGQAEAVQAANVFGGRDKFLEALAEDDERAKRAVGKPRRGMPGYRTQFRSSMLTPIKRDLGGAIAFARSMHGRPYIWGGTTTAGTDCSGYQGMITRVLRNQSPARIGSTHDFPWPGFVNGLGSAYSVGSFKGNPGHMAGTLAGVNVESGGSPSMVKYGAGAAGADSGQFGIRAHLPEAGGVFASGGGAGSGGLSFGAMARAWLDPLYRILLPIRDNHAEGLANRSGAGGGVWLMDKIVAAADALGGGGGADSAGIAVGGPVVDQVRAIANSFGWGSGPEWDALSWIIHHESGWDPNAANPTSSARGLFQKMTSIHGPVEPTASGQAQWGLNYIRGRYGSPTAAKRFWEANNHYDRGGIASGRGLMWKDTISPERVLDPRQTRQHERLTDVLTSGAGQRFLALAGGAAGGRGVIGPSLTVKVDNPETLAALARVSAEVATLQRVIREARAVNVYARNEDTTETGRAVALQMRL</sequence>
<feature type="transmembrane region" description="Helical" evidence="1">
    <location>
        <begin position="598"/>
        <end position="626"/>
    </location>
</feature>
<feature type="transmembrane region" description="Helical" evidence="1">
    <location>
        <begin position="816"/>
        <end position="839"/>
    </location>
</feature>
<feature type="transmembrane region" description="Helical" evidence="1">
    <location>
        <begin position="915"/>
        <end position="938"/>
    </location>
</feature>
<feature type="transmembrane region" description="Helical" evidence="1">
    <location>
        <begin position="886"/>
        <end position="909"/>
    </location>
</feature>
<feature type="transmembrane region" description="Helical" evidence="1">
    <location>
        <begin position="514"/>
        <end position="532"/>
    </location>
</feature>
<feature type="transmembrane region" description="Helical" evidence="1">
    <location>
        <begin position="420"/>
        <end position="440"/>
    </location>
</feature>
<name>A0ABS4W279_9PSEU</name>
<feature type="transmembrane region" description="Helical" evidence="1">
    <location>
        <begin position="384"/>
        <end position="408"/>
    </location>
</feature>
<feature type="transmembrane region" description="Helical" evidence="1">
    <location>
        <begin position="690"/>
        <end position="718"/>
    </location>
</feature>
<feature type="transmembrane region" description="Helical" evidence="1">
    <location>
        <begin position="633"/>
        <end position="652"/>
    </location>
</feature>
<dbReference type="SUPFAM" id="SSF53955">
    <property type="entry name" value="Lysozyme-like"/>
    <property type="match status" value="1"/>
</dbReference>
<dbReference type="RefSeq" id="WP_210033289.1">
    <property type="nucleotide sequence ID" value="NZ_JAGINU010000001.1"/>
</dbReference>
<keyword evidence="1" id="KW-0472">Membrane</keyword>
<dbReference type="Gene3D" id="3.90.1720.10">
    <property type="entry name" value="endopeptidase domain like (from Nostoc punctiforme)"/>
    <property type="match status" value="1"/>
</dbReference>
<protein>
    <submittedName>
        <fullName evidence="2">Phage-related protein</fullName>
    </submittedName>
</protein>
<gene>
    <name evidence="2" type="ORF">JOF36_005914</name>
</gene>
<feature type="transmembrane region" description="Helical" evidence="1">
    <location>
        <begin position="738"/>
        <end position="758"/>
    </location>
</feature>
<dbReference type="Gene3D" id="1.10.530.10">
    <property type="match status" value="1"/>
</dbReference>
<feature type="transmembrane region" description="Helical" evidence="1">
    <location>
        <begin position="790"/>
        <end position="809"/>
    </location>
</feature>
<keyword evidence="1" id="KW-1133">Transmembrane helix</keyword>